<dbReference type="InterPro" id="IPR017850">
    <property type="entry name" value="Alkaline_phosphatase_core_sf"/>
</dbReference>
<dbReference type="RefSeq" id="WP_111376254.1">
    <property type="nucleotide sequence ID" value="NZ_CP043612.1"/>
</dbReference>
<reference evidence="2 3" key="1">
    <citation type="submission" date="2017-05" db="EMBL/GenBank/DDBJ databases">
        <authorList>
            <person name="Varghese N."/>
            <person name="Submissions S."/>
        </authorList>
    </citation>
    <scope>NUCLEOTIDE SEQUENCE [LARGE SCALE GENOMIC DNA]</scope>
    <source>
        <strain evidence="2 3">DSM 29982</strain>
    </source>
</reference>
<proteinExistence type="predicted"/>
<accession>A0A521F7K9</accession>
<protein>
    <submittedName>
        <fullName evidence="2">Phospholipase C</fullName>
    </submittedName>
</protein>
<keyword evidence="3" id="KW-1185">Reference proteome</keyword>
<evidence type="ECO:0000256" key="1">
    <source>
        <dbReference type="ARBA" id="ARBA00022801"/>
    </source>
</evidence>
<organism evidence="2 3">
    <name type="scientific">Flavobacterium nitrogenifigens</name>
    <dbReference type="NCBI Taxonomy" id="1617283"/>
    <lineage>
        <taxon>Bacteria</taxon>
        <taxon>Pseudomonadati</taxon>
        <taxon>Bacteroidota</taxon>
        <taxon>Flavobacteriia</taxon>
        <taxon>Flavobacteriales</taxon>
        <taxon>Flavobacteriaceae</taxon>
        <taxon>Flavobacterium</taxon>
    </lineage>
</organism>
<dbReference type="InterPro" id="IPR007312">
    <property type="entry name" value="Phosphoesterase"/>
</dbReference>
<sequence>MENANQFDGLETFEHIVVLMLENRSFDNLLGYLYKNGELPPEKPFEGLYNPNIDYANPIPARAAGYPEKTDISPSRAVSYSMPYPDPGEEYPHVNTQLFNSIIPESNVGAADYKMAPPYNLPASPGEPSMNGFVNDYENTLRSAYSIDNPTYEQYEVIMQCFEPDQIPAMATLAKEFAVFDHWYCSVPSQTYCNRAFWHAASSGGKVINPLGEDGTGFPGIDGDLHGMDSWIKDVWSLPTIFDRMNDNNVSWKVYSPIAPLSLTYIVNGTGEGKDNTHGHLDFFFDLEFGTLPQYCFVEPQFLHKHNDQHPSAVNHELAVGTVKLGDELIGEVYNAIRKSPKRDKILFIITHDEHGGCYDHVAPPGTVPPAAGMKGECGFGFDRLGVRVPMIMVSSYIQPQTVVSGQFEHTSFIKTVCQKWQMDPLTDRDRDPEVLPFTEVFSNQKRADWPEIPSGIDLRELLPEPDTSGDPLNGLQKAMLSSLLHIEKARALGNTQKEEIQTIGDMMEFIKRFQ</sequence>
<dbReference type="AlphaFoldDB" id="A0A521F7K9"/>
<dbReference type="PANTHER" id="PTHR31956">
    <property type="entry name" value="NON-SPECIFIC PHOSPHOLIPASE C4-RELATED"/>
    <property type="match status" value="1"/>
</dbReference>
<gene>
    <name evidence="2" type="ORF">SAMN06265220_10728</name>
</gene>
<keyword evidence="1" id="KW-0378">Hydrolase</keyword>
<dbReference type="Pfam" id="PF04185">
    <property type="entry name" value="Phosphoesterase"/>
    <property type="match status" value="1"/>
</dbReference>
<evidence type="ECO:0000313" key="3">
    <source>
        <dbReference type="Proteomes" id="UP000319267"/>
    </source>
</evidence>
<dbReference type="Proteomes" id="UP000319267">
    <property type="component" value="Unassembled WGS sequence"/>
</dbReference>
<dbReference type="OrthoDB" id="980947at2"/>
<dbReference type="EMBL" id="FXTQ01000007">
    <property type="protein sequence ID" value="SMO92198.1"/>
    <property type="molecule type" value="Genomic_DNA"/>
</dbReference>
<dbReference type="GO" id="GO:0042578">
    <property type="term" value="F:phosphoric ester hydrolase activity"/>
    <property type="evidence" value="ECO:0007669"/>
    <property type="project" value="UniProtKB-ARBA"/>
</dbReference>
<evidence type="ECO:0000313" key="2">
    <source>
        <dbReference type="EMBL" id="SMO92198.1"/>
    </source>
</evidence>
<dbReference type="Gene3D" id="3.40.720.10">
    <property type="entry name" value="Alkaline Phosphatase, subunit A"/>
    <property type="match status" value="2"/>
</dbReference>
<dbReference type="PANTHER" id="PTHR31956:SF1">
    <property type="entry name" value="NON-SPECIFIC PHOSPHOLIPASE C1"/>
    <property type="match status" value="1"/>
</dbReference>
<dbReference type="SUPFAM" id="SSF53649">
    <property type="entry name" value="Alkaline phosphatase-like"/>
    <property type="match status" value="1"/>
</dbReference>
<name>A0A521F7K9_9FLAO</name>
<dbReference type="GO" id="GO:0009395">
    <property type="term" value="P:phospholipid catabolic process"/>
    <property type="evidence" value="ECO:0007669"/>
    <property type="project" value="TreeGrafter"/>
</dbReference>